<sequence>MQLSSEHETKKGRHAIPKRRKSIFQPNLVLAISFFGPLILFIITGEMGGGDIGLCCRKSLNSCFHQHRDFHSTVLMLRKSLGGIVETNKSVVKSRK</sequence>
<gene>
    <name evidence="2" type="ORF">CDAR_562901</name>
</gene>
<feature type="transmembrane region" description="Helical" evidence="1">
    <location>
        <begin position="28"/>
        <end position="49"/>
    </location>
</feature>
<keyword evidence="1" id="KW-1133">Transmembrane helix</keyword>
<name>A0AAV4X7N8_9ARAC</name>
<evidence type="ECO:0008006" key="4">
    <source>
        <dbReference type="Google" id="ProtNLM"/>
    </source>
</evidence>
<organism evidence="2 3">
    <name type="scientific">Caerostris darwini</name>
    <dbReference type="NCBI Taxonomy" id="1538125"/>
    <lineage>
        <taxon>Eukaryota</taxon>
        <taxon>Metazoa</taxon>
        <taxon>Ecdysozoa</taxon>
        <taxon>Arthropoda</taxon>
        <taxon>Chelicerata</taxon>
        <taxon>Arachnida</taxon>
        <taxon>Araneae</taxon>
        <taxon>Araneomorphae</taxon>
        <taxon>Entelegynae</taxon>
        <taxon>Araneoidea</taxon>
        <taxon>Araneidae</taxon>
        <taxon>Caerostris</taxon>
    </lineage>
</organism>
<proteinExistence type="predicted"/>
<evidence type="ECO:0000256" key="1">
    <source>
        <dbReference type="SAM" id="Phobius"/>
    </source>
</evidence>
<dbReference type="AlphaFoldDB" id="A0AAV4X7N8"/>
<keyword evidence="3" id="KW-1185">Reference proteome</keyword>
<evidence type="ECO:0000313" key="3">
    <source>
        <dbReference type="Proteomes" id="UP001054837"/>
    </source>
</evidence>
<dbReference type="Proteomes" id="UP001054837">
    <property type="component" value="Unassembled WGS sequence"/>
</dbReference>
<keyword evidence="1" id="KW-0812">Transmembrane</keyword>
<comment type="caution">
    <text evidence="2">The sequence shown here is derived from an EMBL/GenBank/DDBJ whole genome shotgun (WGS) entry which is preliminary data.</text>
</comment>
<protein>
    <recommendedName>
        <fullName evidence="4">Transmembrane protein</fullName>
    </recommendedName>
</protein>
<reference evidence="2 3" key="1">
    <citation type="submission" date="2021-06" db="EMBL/GenBank/DDBJ databases">
        <title>Caerostris darwini draft genome.</title>
        <authorList>
            <person name="Kono N."/>
            <person name="Arakawa K."/>
        </authorList>
    </citation>
    <scope>NUCLEOTIDE SEQUENCE [LARGE SCALE GENOMIC DNA]</scope>
</reference>
<accession>A0AAV4X7N8</accession>
<keyword evidence="1" id="KW-0472">Membrane</keyword>
<evidence type="ECO:0000313" key="2">
    <source>
        <dbReference type="EMBL" id="GIY90617.1"/>
    </source>
</evidence>
<dbReference type="EMBL" id="BPLQ01015714">
    <property type="protein sequence ID" value="GIY90617.1"/>
    <property type="molecule type" value="Genomic_DNA"/>
</dbReference>